<organism evidence="12 13">
    <name type="scientific">Variovorax paradoxus</name>
    <dbReference type="NCBI Taxonomy" id="34073"/>
    <lineage>
        <taxon>Bacteria</taxon>
        <taxon>Pseudomonadati</taxon>
        <taxon>Pseudomonadota</taxon>
        <taxon>Betaproteobacteria</taxon>
        <taxon>Burkholderiales</taxon>
        <taxon>Comamonadaceae</taxon>
        <taxon>Variovorax</taxon>
    </lineage>
</organism>
<dbReference type="Proteomes" id="UP000425817">
    <property type="component" value="Chromosome"/>
</dbReference>
<dbReference type="NCBIfam" id="TIGR00758">
    <property type="entry name" value="UDG_fam4"/>
    <property type="match status" value="1"/>
</dbReference>
<dbReference type="NCBIfam" id="TIGR03914">
    <property type="entry name" value="UDG_fam_dom"/>
    <property type="match status" value="1"/>
</dbReference>
<evidence type="ECO:0000256" key="3">
    <source>
        <dbReference type="ARBA" id="ARBA00022485"/>
    </source>
</evidence>
<dbReference type="InterPro" id="IPR051536">
    <property type="entry name" value="UDG_Type-4/5"/>
</dbReference>
<evidence type="ECO:0000313" key="12">
    <source>
        <dbReference type="EMBL" id="QGW82609.1"/>
    </source>
</evidence>
<dbReference type="OrthoDB" id="5290748at2"/>
<feature type="domain" description="Uracil-DNA glycosylase-like" evidence="11">
    <location>
        <begin position="35"/>
        <end position="190"/>
    </location>
</feature>
<evidence type="ECO:0000256" key="1">
    <source>
        <dbReference type="ARBA" id="ARBA00006521"/>
    </source>
</evidence>
<feature type="region of interest" description="Disordered" evidence="10">
    <location>
        <begin position="206"/>
        <end position="231"/>
    </location>
</feature>
<dbReference type="InterPro" id="IPR005273">
    <property type="entry name" value="Ura-DNA_glyco_family4"/>
</dbReference>
<keyword evidence="6" id="KW-0378">Hydrolase</keyword>
<dbReference type="GO" id="GO:0006281">
    <property type="term" value="P:DNA repair"/>
    <property type="evidence" value="ECO:0007669"/>
    <property type="project" value="UniProtKB-KW"/>
</dbReference>
<dbReference type="GO" id="GO:0051539">
    <property type="term" value="F:4 iron, 4 sulfur cluster binding"/>
    <property type="evidence" value="ECO:0007669"/>
    <property type="project" value="UniProtKB-KW"/>
</dbReference>
<evidence type="ECO:0000256" key="6">
    <source>
        <dbReference type="ARBA" id="ARBA00022801"/>
    </source>
</evidence>
<dbReference type="SMART" id="SM00986">
    <property type="entry name" value="UDG"/>
    <property type="match status" value="1"/>
</dbReference>
<accession>A0A6I6H9W9</accession>
<evidence type="ECO:0000256" key="9">
    <source>
        <dbReference type="ARBA" id="ARBA00023204"/>
    </source>
</evidence>
<keyword evidence="9" id="KW-0234">DNA repair</keyword>
<dbReference type="Gene3D" id="3.40.470.10">
    <property type="entry name" value="Uracil-DNA glycosylase-like domain"/>
    <property type="match status" value="1"/>
</dbReference>
<evidence type="ECO:0000256" key="7">
    <source>
        <dbReference type="ARBA" id="ARBA00023004"/>
    </source>
</evidence>
<dbReference type="SMART" id="SM00987">
    <property type="entry name" value="UreE_C"/>
    <property type="match status" value="1"/>
</dbReference>
<dbReference type="InterPro" id="IPR036895">
    <property type="entry name" value="Uracil-DNA_glycosylase-like_sf"/>
</dbReference>
<dbReference type="RefSeq" id="WP_157613944.1">
    <property type="nucleotide sequence ID" value="NZ_CP046622.1"/>
</dbReference>
<name>A0A6I6H9W9_VARPD</name>
<dbReference type="GO" id="GO:0046872">
    <property type="term" value="F:metal ion binding"/>
    <property type="evidence" value="ECO:0007669"/>
    <property type="project" value="UniProtKB-KW"/>
</dbReference>
<feature type="compositionally biased region" description="Low complexity" evidence="10">
    <location>
        <begin position="206"/>
        <end position="219"/>
    </location>
</feature>
<dbReference type="AlphaFoldDB" id="A0A6I6H9W9"/>
<feature type="compositionally biased region" description="Basic residues" evidence="10">
    <location>
        <begin position="220"/>
        <end position="231"/>
    </location>
</feature>
<evidence type="ECO:0000256" key="10">
    <source>
        <dbReference type="SAM" id="MobiDB-lite"/>
    </source>
</evidence>
<keyword evidence="8" id="KW-0411">Iron-sulfur</keyword>
<keyword evidence="3" id="KW-0004">4Fe-4S</keyword>
<dbReference type="EMBL" id="CP046622">
    <property type="protein sequence ID" value="QGW82609.1"/>
    <property type="molecule type" value="Genomic_DNA"/>
</dbReference>
<dbReference type="GO" id="GO:0097506">
    <property type="term" value="F:deaminated base DNA N-glycosylase activity"/>
    <property type="evidence" value="ECO:0007669"/>
    <property type="project" value="UniProtKB-ARBA"/>
</dbReference>
<gene>
    <name evidence="12" type="ORF">GOQ09_13950</name>
</gene>
<evidence type="ECO:0000259" key="11">
    <source>
        <dbReference type="SMART" id="SM00986"/>
    </source>
</evidence>
<dbReference type="Pfam" id="PF03167">
    <property type="entry name" value="UDG"/>
    <property type="match status" value="1"/>
</dbReference>
<dbReference type="PANTHER" id="PTHR33693">
    <property type="entry name" value="TYPE-5 URACIL-DNA GLYCOSYLASE"/>
    <property type="match status" value="1"/>
</dbReference>
<evidence type="ECO:0000256" key="8">
    <source>
        <dbReference type="ARBA" id="ARBA00023014"/>
    </source>
</evidence>
<keyword evidence="4" id="KW-0479">Metal-binding</keyword>
<dbReference type="SUPFAM" id="SSF52141">
    <property type="entry name" value="Uracil-DNA glycosylase-like"/>
    <property type="match status" value="1"/>
</dbReference>
<sequence>MSHRNEATAALKALSVATDACRECPLGEPATQSVFGEGPVGAVLMVVGEQPGDKEDLVGRPFVGPAGKLFDRAVAELGWSREKLYVTNAVKHFKYELRGKRRIHKTPGQREAEACRHWLESEMELVQPRAFIALGGTAARSLLGRPVAVMKERGQWHEDAAGRRVLVTLHPSALLRGDPEQREAAWEAWLKDLRVASELMKKTAAAKAAKRAAPATRPVRAPRRARTTAPA</sequence>
<proteinExistence type="inferred from homology"/>
<dbReference type="PANTHER" id="PTHR33693:SF9">
    <property type="entry name" value="TYPE-4 URACIL-DNA GLYCOSYLASE"/>
    <property type="match status" value="1"/>
</dbReference>
<dbReference type="InterPro" id="IPR005122">
    <property type="entry name" value="Uracil-DNA_glycosylase-like"/>
</dbReference>
<evidence type="ECO:0000256" key="2">
    <source>
        <dbReference type="ARBA" id="ARBA00019403"/>
    </source>
</evidence>
<comment type="similarity">
    <text evidence="1">Belongs to the uracil-DNA glycosylase (UDG) superfamily. Type 4 (UDGa) family.</text>
</comment>
<evidence type="ECO:0000313" key="13">
    <source>
        <dbReference type="Proteomes" id="UP000425817"/>
    </source>
</evidence>
<keyword evidence="5" id="KW-0227">DNA damage</keyword>
<dbReference type="CDD" id="cd10030">
    <property type="entry name" value="UDG-F4_TTUDGA_SPO1dp_like"/>
    <property type="match status" value="1"/>
</dbReference>
<keyword evidence="7" id="KW-0408">Iron</keyword>
<reference evidence="12 13" key="1">
    <citation type="submission" date="2019-12" db="EMBL/GenBank/DDBJ databases">
        <title>Hybrid Genome Assemblies of two High G+C Isolates from Undergraduate Microbiology Courses.</title>
        <authorList>
            <person name="Ne Ville C.J."/>
            <person name="Enright D."/>
            <person name="Hernandez I."/>
            <person name="Dodsworth J."/>
            <person name="Orwin P.M."/>
        </authorList>
    </citation>
    <scope>NUCLEOTIDE SEQUENCE [LARGE SCALE GENOMIC DNA]</scope>
    <source>
        <strain evidence="12 13">CSUSB</strain>
    </source>
</reference>
<evidence type="ECO:0000256" key="4">
    <source>
        <dbReference type="ARBA" id="ARBA00022723"/>
    </source>
</evidence>
<protein>
    <recommendedName>
        <fullName evidence="2">Type-4 uracil-DNA glycosylase</fullName>
    </recommendedName>
</protein>
<evidence type="ECO:0000256" key="5">
    <source>
        <dbReference type="ARBA" id="ARBA00022763"/>
    </source>
</evidence>